<dbReference type="AlphaFoldDB" id="A0AAE4KTD8"/>
<keyword evidence="1" id="KW-0812">Transmembrane</keyword>
<organism evidence="2 3">
    <name type="scientific">Enterococcus gallinarum</name>
    <dbReference type="NCBI Taxonomy" id="1353"/>
    <lineage>
        <taxon>Bacteria</taxon>
        <taxon>Bacillati</taxon>
        <taxon>Bacillota</taxon>
        <taxon>Bacilli</taxon>
        <taxon>Lactobacillales</taxon>
        <taxon>Enterococcaceae</taxon>
        <taxon>Enterococcus</taxon>
    </lineage>
</organism>
<name>A0AAE4KTD8_ENTGA</name>
<dbReference type="Proteomes" id="UP001183682">
    <property type="component" value="Unassembled WGS sequence"/>
</dbReference>
<accession>A0AAE4KTD8</accession>
<evidence type="ECO:0000313" key="3">
    <source>
        <dbReference type="Proteomes" id="UP001183682"/>
    </source>
</evidence>
<evidence type="ECO:0000313" key="2">
    <source>
        <dbReference type="EMBL" id="MDT2691988.1"/>
    </source>
</evidence>
<feature type="transmembrane region" description="Helical" evidence="1">
    <location>
        <begin position="13"/>
        <end position="36"/>
    </location>
</feature>
<evidence type="ECO:0000256" key="1">
    <source>
        <dbReference type="SAM" id="Phobius"/>
    </source>
</evidence>
<reference evidence="2" key="1">
    <citation type="submission" date="2023-03" db="EMBL/GenBank/DDBJ databases">
        <authorList>
            <person name="Shen W."/>
            <person name="Cai J."/>
        </authorList>
    </citation>
    <scope>NUCLEOTIDE SEQUENCE</scope>
    <source>
        <strain evidence="2">K69-2</strain>
    </source>
</reference>
<dbReference type="EMBL" id="JARPZN010000026">
    <property type="protein sequence ID" value="MDT2691988.1"/>
    <property type="molecule type" value="Genomic_DNA"/>
</dbReference>
<sequence length="165" mass="19400">MKNEQPNFRGLKWLLLSPFILFFCFVIYFEILGFTIETKGKNEITHFLKSQNIPDDAIIMLNGEQYSIGILSITGYTETITTKSDYKIWKQNIENTGKFYNRKKVPNDYIPTPKDCELVYSFNYHASRNNLSFRYEIPSGYPTGNKKIIKENFAYPDIPFDYPEE</sequence>
<dbReference type="RefSeq" id="WP_311810157.1">
    <property type="nucleotide sequence ID" value="NZ_JARPZN010000026.1"/>
</dbReference>
<proteinExistence type="predicted"/>
<keyword evidence="1" id="KW-0472">Membrane</keyword>
<keyword evidence="1" id="KW-1133">Transmembrane helix</keyword>
<protein>
    <submittedName>
        <fullName evidence="2">Uncharacterized protein</fullName>
    </submittedName>
</protein>
<gene>
    <name evidence="2" type="ORF">P7E30_17605</name>
</gene>
<comment type="caution">
    <text evidence="2">The sequence shown here is derived from an EMBL/GenBank/DDBJ whole genome shotgun (WGS) entry which is preliminary data.</text>
</comment>